<proteinExistence type="predicted"/>
<dbReference type="AlphaFoldDB" id="A0A0F9EQ18"/>
<evidence type="ECO:0000313" key="1">
    <source>
        <dbReference type="EMBL" id="KKL76223.1"/>
    </source>
</evidence>
<gene>
    <name evidence="1" type="ORF">LCGC14_2047010</name>
</gene>
<sequence length="126" mass="14311">MSQVQVIELLEKARAKGEDKYQVLYETGGFDTSKYHLVCSKDIDQVLALLKKQPPAGEFTKAMREKYKYAIKKNLCVYAGAYEESLKIIDASEARVKGLLDACELHKKVVIEGYGNTFWMANYSDM</sequence>
<feature type="non-terminal residue" evidence="1">
    <location>
        <position position="126"/>
    </location>
</feature>
<comment type="caution">
    <text evidence="1">The sequence shown here is derived from an EMBL/GenBank/DDBJ whole genome shotgun (WGS) entry which is preliminary data.</text>
</comment>
<accession>A0A0F9EQ18</accession>
<dbReference type="EMBL" id="LAZR01024117">
    <property type="protein sequence ID" value="KKL76223.1"/>
    <property type="molecule type" value="Genomic_DNA"/>
</dbReference>
<protein>
    <submittedName>
        <fullName evidence="1">Uncharacterized protein</fullName>
    </submittedName>
</protein>
<reference evidence="1" key="1">
    <citation type="journal article" date="2015" name="Nature">
        <title>Complex archaea that bridge the gap between prokaryotes and eukaryotes.</title>
        <authorList>
            <person name="Spang A."/>
            <person name="Saw J.H."/>
            <person name="Jorgensen S.L."/>
            <person name="Zaremba-Niedzwiedzka K."/>
            <person name="Martijn J."/>
            <person name="Lind A.E."/>
            <person name="van Eijk R."/>
            <person name="Schleper C."/>
            <person name="Guy L."/>
            <person name="Ettema T.J."/>
        </authorList>
    </citation>
    <scope>NUCLEOTIDE SEQUENCE</scope>
</reference>
<organism evidence="1">
    <name type="scientific">marine sediment metagenome</name>
    <dbReference type="NCBI Taxonomy" id="412755"/>
    <lineage>
        <taxon>unclassified sequences</taxon>
        <taxon>metagenomes</taxon>
        <taxon>ecological metagenomes</taxon>
    </lineage>
</organism>
<name>A0A0F9EQ18_9ZZZZ</name>